<keyword evidence="13" id="KW-0732">Signal</keyword>
<keyword evidence="7 12" id="KW-0472">Membrane</keyword>
<sequence length="343" mass="38574">MILNRALILGALALTAMMSPSGSEDIVADHIAAYGINVYHSYGPSGYYTHEFDGDEEFYVDLEKRETVWRLPVFSQFRRFDPQGALRNIAVGKHNLEILIQRSNSTAATNKVPEVTVFSKSPMMLGQPNTLICHVDNIFPPVINITWLRNGHSVIEGVSETSFLSKDDHSFSKISYLTFLPSDDDVYDCKVEHWGLDKPLLKHWGMYEFHHFGTLFSLSSPEHPYCYLLNLMSLNFTFQGFLMTDLTLFPKLHTPSLPHPTHMHRNVLYSEFHNFTFTEPEIPAPMSELTETVVCALGLTVGLVGIVVGTVLIIRGLRSGGPSRHQGPLCTVHLQEQKNGLAR</sequence>
<dbReference type="InterPro" id="IPR011162">
    <property type="entry name" value="MHC_I/II-like_Ag-recog"/>
</dbReference>
<dbReference type="InterPro" id="IPR036179">
    <property type="entry name" value="Ig-like_dom_sf"/>
</dbReference>
<dbReference type="PROSITE" id="PS00290">
    <property type="entry name" value="IG_MHC"/>
    <property type="match status" value="1"/>
</dbReference>
<feature type="domain" description="Ig-like" evidence="14">
    <location>
        <begin position="113"/>
        <end position="193"/>
    </location>
</feature>
<evidence type="ECO:0000256" key="8">
    <source>
        <dbReference type="ARBA" id="ARBA00023157"/>
    </source>
</evidence>
<dbReference type="Pfam" id="PF07654">
    <property type="entry name" value="C1-set"/>
    <property type="match status" value="1"/>
</dbReference>
<evidence type="ECO:0000256" key="9">
    <source>
        <dbReference type="ARBA" id="ARBA00023180"/>
    </source>
</evidence>
<dbReference type="SUPFAM" id="SSF48726">
    <property type="entry name" value="Immunoglobulin"/>
    <property type="match status" value="1"/>
</dbReference>
<evidence type="ECO:0000256" key="7">
    <source>
        <dbReference type="ARBA" id="ARBA00023136"/>
    </source>
</evidence>
<evidence type="ECO:0000256" key="12">
    <source>
        <dbReference type="SAM" id="Phobius"/>
    </source>
</evidence>
<feature type="signal peptide" evidence="13">
    <location>
        <begin position="1"/>
        <end position="23"/>
    </location>
</feature>
<dbReference type="Gene3D" id="2.60.40.10">
    <property type="entry name" value="Immunoglobulins"/>
    <property type="match status" value="1"/>
</dbReference>
<evidence type="ECO:0000256" key="10">
    <source>
        <dbReference type="ARBA" id="ARBA00023182"/>
    </source>
</evidence>
<keyword evidence="4" id="KW-0391">Immunity</keyword>
<dbReference type="InterPro" id="IPR003597">
    <property type="entry name" value="Ig_C1-set"/>
</dbReference>
<evidence type="ECO:0000256" key="4">
    <source>
        <dbReference type="ARBA" id="ARBA00022859"/>
    </source>
</evidence>
<dbReference type="GO" id="GO:0002504">
    <property type="term" value="P:antigen processing and presentation of peptide or polysaccharide antigen via MHC class II"/>
    <property type="evidence" value="ECO:0007669"/>
    <property type="project" value="UniProtKB-KW"/>
</dbReference>
<keyword evidence="10" id="KW-0491">MHC II</keyword>
<dbReference type="SUPFAM" id="SSF54452">
    <property type="entry name" value="MHC antigen-recognition domain"/>
    <property type="match status" value="1"/>
</dbReference>
<dbReference type="InterPro" id="IPR003006">
    <property type="entry name" value="Ig/MHC_CS"/>
</dbReference>
<dbReference type="InterPro" id="IPR007110">
    <property type="entry name" value="Ig-like_dom"/>
</dbReference>
<comment type="subcellular location">
    <subcellularLocation>
        <location evidence="1">Membrane</location>
        <topology evidence="1">Single-pass type I membrane protein</topology>
    </subcellularLocation>
</comment>
<dbReference type="EMBL" id="JAEMGP010000020">
    <property type="protein sequence ID" value="KAG5196999.1"/>
    <property type="molecule type" value="Genomic_DNA"/>
</dbReference>
<evidence type="ECO:0000256" key="6">
    <source>
        <dbReference type="ARBA" id="ARBA00023130"/>
    </source>
</evidence>
<evidence type="ECO:0000256" key="2">
    <source>
        <dbReference type="ARBA" id="ARBA00007394"/>
    </source>
</evidence>
<keyword evidence="9" id="KW-0325">Glycoprotein</keyword>
<keyword evidence="8" id="KW-1015">Disulfide bond</keyword>
<gene>
    <name evidence="15" type="ORF">JEQ12_010453</name>
</gene>
<dbReference type="Proteomes" id="UP000664991">
    <property type="component" value="Unassembled WGS sequence"/>
</dbReference>
<dbReference type="GO" id="GO:0002250">
    <property type="term" value="P:adaptive immune response"/>
    <property type="evidence" value="ECO:0007669"/>
    <property type="project" value="UniProtKB-KW"/>
</dbReference>
<reference evidence="15 16" key="1">
    <citation type="submission" date="2020-12" db="EMBL/GenBank/DDBJ databases">
        <title>De novo assembly of Tibetan sheep genome.</title>
        <authorList>
            <person name="Li X."/>
        </authorList>
    </citation>
    <scope>NUCLEOTIDE SEQUENCE [LARGE SCALE GENOMIC DNA]</scope>
    <source>
        <tissue evidence="15">Heart</tissue>
    </source>
</reference>
<dbReference type="PROSITE" id="PS50835">
    <property type="entry name" value="IG_LIKE"/>
    <property type="match status" value="1"/>
</dbReference>
<dbReference type="Pfam" id="PF00993">
    <property type="entry name" value="MHC_II_alpha"/>
    <property type="match status" value="1"/>
</dbReference>
<keyword evidence="5 12" id="KW-1133">Transmembrane helix</keyword>
<dbReference type="FunFam" id="3.10.320.10:FF:000002">
    <property type="entry name" value="HLA class II histocompatibility antigen, DR alpha chain"/>
    <property type="match status" value="1"/>
</dbReference>
<keyword evidence="6" id="KW-1064">Adaptive immunity</keyword>
<dbReference type="Gene3D" id="3.10.320.10">
    <property type="entry name" value="Class II Histocompatibility Antigen, M Beta Chain, Chain B, domain 1"/>
    <property type="match status" value="1"/>
</dbReference>
<dbReference type="GO" id="GO:0042613">
    <property type="term" value="C:MHC class II protein complex"/>
    <property type="evidence" value="ECO:0007669"/>
    <property type="project" value="UniProtKB-KW"/>
</dbReference>
<keyword evidence="3 12" id="KW-0812">Transmembrane</keyword>
<evidence type="ECO:0000313" key="15">
    <source>
        <dbReference type="EMBL" id="KAG5196999.1"/>
    </source>
</evidence>
<dbReference type="SMART" id="SM00407">
    <property type="entry name" value="IGc1"/>
    <property type="match status" value="1"/>
</dbReference>
<accession>A0A835ZV90</accession>
<evidence type="ECO:0000256" key="3">
    <source>
        <dbReference type="ARBA" id="ARBA00022692"/>
    </source>
</evidence>
<dbReference type="PANTHER" id="PTHR19944:SF59">
    <property type="entry name" value="HLA CLASS II HISTOCOMPATIBILITY ANTIGEN, DQ ALPHA 1 CHAIN"/>
    <property type="match status" value="1"/>
</dbReference>
<dbReference type="InterPro" id="IPR001003">
    <property type="entry name" value="MHC_II_a_N"/>
</dbReference>
<dbReference type="SMART" id="SM00920">
    <property type="entry name" value="MHC_II_alpha"/>
    <property type="match status" value="1"/>
</dbReference>
<dbReference type="InterPro" id="IPR050160">
    <property type="entry name" value="MHC/Immunoglobulin"/>
</dbReference>
<dbReference type="PANTHER" id="PTHR19944">
    <property type="entry name" value="MHC CLASS II-RELATED"/>
    <property type="match status" value="1"/>
</dbReference>
<dbReference type="InterPro" id="IPR013783">
    <property type="entry name" value="Ig-like_fold"/>
</dbReference>
<feature type="chain" id="PRO_5032281414" description="Ig-like domain-containing protein" evidence="13">
    <location>
        <begin position="24"/>
        <end position="343"/>
    </location>
</feature>
<feature type="transmembrane region" description="Helical" evidence="12">
    <location>
        <begin position="296"/>
        <end position="314"/>
    </location>
</feature>
<evidence type="ECO:0000256" key="1">
    <source>
        <dbReference type="ARBA" id="ARBA00004479"/>
    </source>
</evidence>
<comment type="caution">
    <text evidence="15">The sequence shown here is derived from an EMBL/GenBank/DDBJ whole genome shotgun (WGS) entry which is preliminary data.</text>
</comment>
<evidence type="ECO:0000256" key="11">
    <source>
        <dbReference type="RuleBase" id="RU004238"/>
    </source>
</evidence>
<evidence type="ECO:0000256" key="5">
    <source>
        <dbReference type="ARBA" id="ARBA00022989"/>
    </source>
</evidence>
<evidence type="ECO:0000256" key="13">
    <source>
        <dbReference type="SAM" id="SignalP"/>
    </source>
</evidence>
<evidence type="ECO:0000259" key="14">
    <source>
        <dbReference type="PROSITE" id="PS50835"/>
    </source>
</evidence>
<dbReference type="InterPro" id="IPR014745">
    <property type="entry name" value="MHC_II_a/b_N"/>
</dbReference>
<dbReference type="AlphaFoldDB" id="A0A835ZV90"/>
<dbReference type="CDD" id="cd21008">
    <property type="entry name" value="IgC1_MHC_II_alpha_HLA-DQ"/>
    <property type="match status" value="1"/>
</dbReference>
<organism evidence="15 16">
    <name type="scientific">Ovis aries</name>
    <name type="common">Sheep</name>
    <dbReference type="NCBI Taxonomy" id="9940"/>
    <lineage>
        <taxon>Eukaryota</taxon>
        <taxon>Metazoa</taxon>
        <taxon>Chordata</taxon>
        <taxon>Craniata</taxon>
        <taxon>Vertebrata</taxon>
        <taxon>Euteleostomi</taxon>
        <taxon>Mammalia</taxon>
        <taxon>Eutheria</taxon>
        <taxon>Laurasiatheria</taxon>
        <taxon>Artiodactyla</taxon>
        <taxon>Ruminantia</taxon>
        <taxon>Pecora</taxon>
        <taxon>Bovidae</taxon>
        <taxon>Caprinae</taxon>
        <taxon>Ovis</taxon>
    </lineage>
</organism>
<name>A0A835ZV90_SHEEP</name>
<protein>
    <recommendedName>
        <fullName evidence="14">Ig-like domain-containing protein</fullName>
    </recommendedName>
</protein>
<evidence type="ECO:0000313" key="16">
    <source>
        <dbReference type="Proteomes" id="UP000664991"/>
    </source>
</evidence>
<proteinExistence type="inferred from homology"/>
<comment type="similarity">
    <text evidence="2 11">Belongs to the MHC class II family.</text>
</comment>